<dbReference type="PANTHER" id="PTHR37558:SF1">
    <property type="entry name" value="HTH CENPB-TYPE DOMAIN-CONTAINING PROTEIN"/>
    <property type="match status" value="1"/>
</dbReference>
<evidence type="ECO:0000313" key="2">
    <source>
        <dbReference type="EMBL" id="KAE8984070.1"/>
    </source>
</evidence>
<proteinExistence type="predicted"/>
<dbReference type="PANTHER" id="PTHR37558">
    <property type="entry name" value="HTH CENPB-TYPE DOMAIN-CONTAINING PROTEIN"/>
    <property type="match status" value="1"/>
</dbReference>
<dbReference type="EMBL" id="QXFT01002652">
    <property type="protein sequence ID" value="KAE9295002.1"/>
    <property type="molecule type" value="Genomic_DNA"/>
</dbReference>
<dbReference type="EMBL" id="QXFV01002539">
    <property type="protein sequence ID" value="KAE8986396.1"/>
    <property type="molecule type" value="Genomic_DNA"/>
</dbReference>
<dbReference type="Proteomes" id="UP000434957">
    <property type="component" value="Unassembled WGS sequence"/>
</dbReference>
<keyword evidence="6" id="KW-1185">Reference proteome</keyword>
<dbReference type="EMBL" id="QXFU01002576">
    <property type="protein sequence ID" value="KAE8984070.1"/>
    <property type="molecule type" value="Genomic_DNA"/>
</dbReference>
<feature type="coiled-coil region" evidence="1">
    <location>
        <begin position="146"/>
        <end position="173"/>
    </location>
</feature>
<comment type="caution">
    <text evidence="3">The sequence shown here is derived from an EMBL/GenBank/DDBJ whole genome shotgun (WGS) entry which is preliminary data.</text>
</comment>
<organism evidence="3 5">
    <name type="scientific">Phytophthora rubi</name>
    <dbReference type="NCBI Taxonomy" id="129364"/>
    <lineage>
        <taxon>Eukaryota</taxon>
        <taxon>Sar</taxon>
        <taxon>Stramenopiles</taxon>
        <taxon>Oomycota</taxon>
        <taxon>Peronosporomycetes</taxon>
        <taxon>Peronosporales</taxon>
        <taxon>Peronosporaceae</taxon>
        <taxon>Phytophthora</taxon>
    </lineage>
</organism>
<name>A0A6A3ITP0_9STRA</name>
<dbReference type="Proteomes" id="UP000429607">
    <property type="component" value="Unassembled WGS sequence"/>
</dbReference>
<dbReference type="Proteomes" id="UP000435112">
    <property type="component" value="Unassembled WGS sequence"/>
</dbReference>
<evidence type="ECO:0000313" key="6">
    <source>
        <dbReference type="Proteomes" id="UP000434957"/>
    </source>
</evidence>
<reference evidence="5 7" key="1">
    <citation type="submission" date="2018-09" db="EMBL/GenBank/DDBJ databases">
        <title>Genomic investigation of the strawberry pathogen Phytophthora fragariae indicates pathogenicity is determined by transcriptional variation in three key races.</title>
        <authorList>
            <person name="Adams T.M."/>
            <person name="Armitage A.D."/>
            <person name="Sobczyk M.K."/>
            <person name="Bates H.J."/>
            <person name="Dunwell J.M."/>
            <person name="Nellist C.F."/>
            <person name="Harrison R.J."/>
        </authorList>
    </citation>
    <scope>NUCLEOTIDE SEQUENCE [LARGE SCALE GENOMIC DNA]</scope>
    <source>
        <strain evidence="3 5">SCRP249</strain>
        <strain evidence="2 7">SCRP324</strain>
        <strain evidence="4 6">SCRP333</strain>
    </source>
</reference>
<evidence type="ECO:0000256" key="1">
    <source>
        <dbReference type="SAM" id="Coils"/>
    </source>
</evidence>
<sequence length="191" mass="21328">MGPKRRNFSAEEDLALLRQALSNRPFLRERGKTLAAWDALAAQLVSDANFSRGKLSGKTAQARFDKLVTQKRQQNAVALAASGVDEEETEKDVLLDELIALIDDHIEAVAAGKDTAKRKRDIDEEASLTARRLAMESLSAGEPPKKKNKEDEMKEFLLELKRMDAKEQKERREQQAALHVLVSAKKTGLSF</sequence>
<evidence type="ECO:0000313" key="4">
    <source>
        <dbReference type="EMBL" id="KAE9295002.1"/>
    </source>
</evidence>
<evidence type="ECO:0008006" key="8">
    <source>
        <dbReference type="Google" id="ProtNLM"/>
    </source>
</evidence>
<accession>A0A6A3ITP0</accession>
<keyword evidence="1" id="KW-0175">Coiled coil</keyword>
<evidence type="ECO:0000313" key="5">
    <source>
        <dbReference type="Proteomes" id="UP000429607"/>
    </source>
</evidence>
<gene>
    <name evidence="3" type="ORF">PR001_g22613</name>
    <name evidence="2" type="ORF">PR002_g23063</name>
    <name evidence="4" type="ORF">PR003_g24122</name>
</gene>
<protein>
    <recommendedName>
        <fullName evidence="8">Myb-like domain-containing protein</fullName>
    </recommendedName>
</protein>
<evidence type="ECO:0000313" key="3">
    <source>
        <dbReference type="EMBL" id="KAE8986396.1"/>
    </source>
</evidence>
<dbReference type="OrthoDB" id="102811at2759"/>
<evidence type="ECO:0000313" key="7">
    <source>
        <dbReference type="Proteomes" id="UP000435112"/>
    </source>
</evidence>
<dbReference type="AlphaFoldDB" id="A0A6A3ITP0"/>